<organism evidence="1 2">
    <name type="scientific">Marinilactibacillus psychrotolerans</name>
    <dbReference type="NCBI Taxonomy" id="191770"/>
    <lineage>
        <taxon>Bacteria</taxon>
        <taxon>Bacillati</taxon>
        <taxon>Bacillota</taxon>
        <taxon>Bacilli</taxon>
        <taxon>Lactobacillales</taxon>
        <taxon>Carnobacteriaceae</taxon>
        <taxon>Marinilactibacillus</taxon>
    </lineage>
</organism>
<name>A0AAV3WYU7_9LACT</name>
<proteinExistence type="predicted"/>
<gene>
    <name evidence="1" type="ORF">M132T_15670</name>
</gene>
<dbReference type="AlphaFoldDB" id="A0AAV3WYU7"/>
<reference evidence="1" key="1">
    <citation type="submission" date="2019-08" db="EMBL/GenBank/DDBJ databases">
        <title>Marinilactibacillus psychrotolerans M13-2T whole genome sequencing project.</title>
        <authorList>
            <person name="Ishikawa M."/>
            <person name="Suzuki T."/>
            <person name="Matsutani M."/>
        </authorList>
    </citation>
    <scope>NUCLEOTIDE SEQUENCE</scope>
    <source>
        <strain evidence="1">M13-2T</strain>
    </source>
</reference>
<dbReference type="Proteomes" id="UP000887127">
    <property type="component" value="Unassembled WGS sequence"/>
</dbReference>
<protein>
    <submittedName>
        <fullName evidence="1">Uncharacterized protein</fullName>
    </submittedName>
</protein>
<comment type="caution">
    <text evidence="1">The sequence shown here is derived from an EMBL/GenBank/DDBJ whole genome shotgun (WGS) entry which is preliminary data.</text>
</comment>
<sequence>MIRQIVTNLSGFSVNDVLQTDYDLLIEILCNETETKQNKQEVVSLFDFVESLG</sequence>
<evidence type="ECO:0000313" key="1">
    <source>
        <dbReference type="EMBL" id="GEQ36059.1"/>
    </source>
</evidence>
<accession>A0AAV3WYU7</accession>
<evidence type="ECO:0000313" key="2">
    <source>
        <dbReference type="Proteomes" id="UP000887127"/>
    </source>
</evidence>
<dbReference type="EMBL" id="BKBI01000010">
    <property type="protein sequence ID" value="GEQ36059.1"/>
    <property type="molecule type" value="Genomic_DNA"/>
</dbReference>